<keyword evidence="4" id="KW-1185">Reference proteome</keyword>
<dbReference type="InterPro" id="IPR001347">
    <property type="entry name" value="SIS_dom"/>
</dbReference>
<comment type="similarity">
    <text evidence="1">Belongs to the SIS family. PHI subfamily.</text>
</comment>
<dbReference type="Pfam" id="PF01380">
    <property type="entry name" value="SIS"/>
    <property type="match status" value="1"/>
</dbReference>
<evidence type="ECO:0000259" key="2">
    <source>
        <dbReference type="PROSITE" id="PS51464"/>
    </source>
</evidence>
<proteinExistence type="inferred from homology"/>
<accession>A0ABX6DZC7</accession>
<dbReference type="Gene3D" id="3.40.50.10490">
    <property type="entry name" value="Glucose-6-phosphate isomerase like protein, domain 1"/>
    <property type="match status" value="1"/>
</dbReference>
<dbReference type="PROSITE" id="PS51464">
    <property type="entry name" value="SIS"/>
    <property type="match status" value="1"/>
</dbReference>
<evidence type="ECO:0000313" key="4">
    <source>
        <dbReference type="Proteomes" id="UP000402241"/>
    </source>
</evidence>
<dbReference type="InterPro" id="IPR046348">
    <property type="entry name" value="SIS_dom_sf"/>
</dbReference>
<evidence type="ECO:0000313" key="3">
    <source>
        <dbReference type="EMBL" id="QGL47218.1"/>
    </source>
</evidence>
<dbReference type="PANTHER" id="PTHR43443:SF1">
    <property type="entry name" value="3-HEXULOSE-6-PHOSPHATE ISOMERASE"/>
    <property type="match status" value="1"/>
</dbReference>
<reference evidence="3 4" key="1">
    <citation type="submission" date="2019-10" db="EMBL/GenBank/DDBJ databases">
        <title>Genome Sequence of Micromonospora terminaliae DSM 101760.</title>
        <authorList>
            <person name="Guo L."/>
        </authorList>
    </citation>
    <scope>NUCLEOTIDE SEQUENCE [LARGE SCALE GENOMIC DNA]</scope>
    <source>
        <strain evidence="3 4">DSM 101760</strain>
    </source>
</reference>
<sequence length="139" mass="14118">MSPTVVSCCKRATTTSGLRWRTTAPSSLITCSGGTAGTDTQGDGLVVISGTGETPVALHLARLAVGFGADLLAVTTRTDSTLARLASAVIEVPTAGTGQFGGSLFEQSALLLLDAVVLDLTGSQSDAYALMHARHANLQ</sequence>
<dbReference type="InterPro" id="IPR017552">
    <property type="entry name" value="PHI/rmpB"/>
</dbReference>
<dbReference type="EMBL" id="CP045309">
    <property type="protein sequence ID" value="QGL47218.1"/>
    <property type="molecule type" value="Genomic_DNA"/>
</dbReference>
<gene>
    <name evidence="3" type="ORF">GCE86_09295</name>
</gene>
<dbReference type="SUPFAM" id="SSF53697">
    <property type="entry name" value="SIS domain"/>
    <property type="match status" value="1"/>
</dbReference>
<evidence type="ECO:0000256" key="1">
    <source>
        <dbReference type="ARBA" id="ARBA00009235"/>
    </source>
</evidence>
<name>A0ABX6DZC7_9ACTN</name>
<dbReference type="PANTHER" id="PTHR43443">
    <property type="entry name" value="3-HEXULOSE-6-PHOSPHATE ISOMERASE"/>
    <property type="match status" value="1"/>
</dbReference>
<feature type="domain" description="SIS" evidence="2">
    <location>
        <begin position="1"/>
        <end position="126"/>
    </location>
</feature>
<dbReference type="Proteomes" id="UP000402241">
    <property type="component" value="Chromosome"/>
</dbReference>
<protein>
    <submittedName>
        <fullName evidence="3">SIS domain-containing protein</fullName>
    </submittedName>
</protein>
<organism evidence="3 4">
    <name type="scientific">Micromonospora terminaliae</name>
    <dbReference type="NCBI Taxonomy" id="1914461"/>
    <lineage>
        <taxon>Bacteria</taxon>
        <taxon>Bacillati</taxon>
        <taxon>Actinomycetota</taxon>
        <taxon>Actinomycetes</taxon>
        <taxon>Micromonosporales</taxon>
        <taxon>Micromonosporaceae</taxon>
        <taxon>Micromonospora</taxon>
    </lineage>
</organism>